<evidence type="ECO:0000256" key="1">
    <source>
        <dbReference type="ARBA" id="ARBA00022801"/>
    </source>
</evidence>
<dbReference type="InterPro" id="IPR029058">
    <property type="entry name" value="AB_hydrolase_fold"/>
</dbReference>
<gene>
    <name evidence="5" type="ORF">DQG23_03780</name>
</gene>
<accession>A0A329MUH0</accession>
<reference evidence="5 6" key="1">
    <citation type="journal article" date="2009" name="Int. J. Syst. Evol. Microbiol.">
        <title>Paenibacillus contaminans sp. nov., isolated from a contaminated laboratory plate.</title>
        <authorList>
            <person name="Chou J.H."/>
            <person name="Lee J.H."/>
            <person name="Lin M.C."/>
            <person name="Chang P.S."/>
            <person name="Arun A.B."/>
            <person name="Young C.C."/>
            <person name="Chen W.M."/>
        </authorList>
    </citation>
    <scope>NUCLEOTIDE SEQUENCE [LARGE SCALE GENOMIC DNA]</scope>
    <source>
        <strain evidence="5 6">CKOBP-6</strain>
    </source>
</reference>
<dbReference type="InterPro" id="IPR041127">
    <property type="entry name" value="PET_hydrolase/cutinase-like"/>
</dbReference>
<evidence type="ECO:0000313" key="6">
    <source>
        <dbReference type="Proteomes" id="UP000250369"/>
    </source>
</evidence>
<sequence length="335" mass="36549">MIGRTIRVLEQNPRLAISIFYPSTGGSPLRGLDLYAPCQAEAASLLREMGVDLENLNVTDELMTSGTAVTKVGAWPTVLLSPGFGIERDMYLGIISNLVPKGYIIVTISAPYESMFTVYPDGSFIIQGKDMSELKSSDYNGWYLLLESRSQLISVVLEYIDTLNRSDPELAGLFDLGNVAAVGHSLGGAAVLEAAKLDNRIKAAILLDPSFHLIRWDGVTSSVPVLVLRQEASTYEALAAITNEKIAFDYLEGQRKAFKALKNSSLYRINGAKHMSFSDVPLHYGDLHAVQVHTVTVEAMTVFMERVLQSDHLPQTLALQLSGTVVPINCEGDPI</sequence>
<evidence type="ECO:0000256" key="3">
    <source>
        <dbReference type="ARBA" id="ARBA00023098"/>
    </source>
</evidence>
<dbReference type="GO" id="GO:0003847">
    <property type="term" value="F:1-alkyl-2-acetylglycerophosphocholine esterase activity"/>
    <property type="evidence" value="ECO:0007669"/>
    <property type="project" value="TreeGrafter"/>
</dbReference>
<dbReference type="Proteomes" id="UP000250369">
    <property type="component" value="Unassembled WGS sequence"/>
</dbReference>
<evidence type="ECO:0000313" key="5">
    <source>
        <dbReference type="EMBL" id="RAV23322.1"/>
    </source>
</evidence>
<keyword evidence="3" id="KW-0443">Lipid metabolism</keyword>
<dbReference type="PANTHER" id="PTHR10272:SF0">
    <property type="entry name" value="PLATELET-ACTIVATING FACTOR ACETYLHYDROLASE"/>
    <property type="match status" value="1"/>
</dbReference>
<evidence type="ECO:0000259" key="4">
    <source>
        <dbReference type="Pfam" id="PF12740"/>
    </source>
</evidence>
<dbReference type="SUPFAM" id="SSF53474">
    <property type="entry name" value="alpha/beta-Hydrolases"/>
    <property type="match status" value="1"/>
</dbReference>
<dbReference type="Pfam" id="PF12740">
    <property type="entry name" value="PETase"/>
    <property type="match status" value="1"/>
</dbReference>
<comment type="caution">
    <text evidence="5">The sequence shown here is derived from an EMBL/GenBank/DDBJ whole genome shotgun (WGS) entry which is preliminary data.</text>
</comment>
<protein>
    <recommendedName>
        <fullName evidence="4">PET hydrolase/cutinase-like domain-containing protein</fullName>
    </recommendedName>
</protein>
<dbReference type="AlphaFoldDB" id="A0A329MUH0"/>
<keyword evidence="1" id="KW-0378">Hydrolase</keyword>
<name>A0A329MUH0_9BACL</name>
<dbReference type="PANTHER" id="PTHR10272">
    <property type="entry name" value="PLATELET-ACTIVATING FACTOR ACETYLHYDROLASE"/>
    <property type="match status" value="1"/>
</dbReference>
<dbReference type="EMBL" id="QMFB01000001">
    <property type="protein sequence ID" value="RAV23322.1"/>
    <property type="molecule type" value="Genomic_DNA"/>
</dbReference>
<feature type="domain" description="PET hydrolase/cutinase-like" evidence="4">
    <location>
        <begin position="147"/>
        <end position="273"/>
    </location>
</feature>
<proteinExistence type="predicted"/>
<keyword evidence="2" id="KW-0442">Lipid degradation</keyword>
<dbReference type="Gene3D" id="3.40.50.1820">
    <property type="entry name" value="alpha/beta hydrolase"/>
    <property type="match status" value="1"/>
</dbReference>
<keyword evidence="6" id="KW-1185">Reference proteome</keyword>
<evidence type="ECO:0000256" key="2">
    <source>
        <dbReference type="ARBA" id="ARBA00022963"/>
    </source>
</evidence>
<dbReference type="GO" id="GO:0016042">
    <property type="term" value="P:lipid catabolic process"/>
    <property type="evidence" value="ECO:0007669"/>
    <property type="project" value="UniProtKB-KW"/>
</dbReference>
<organism evidence="5 6">
    <name type="scientific">Paenibacillus contaminans</name>
    <dbReference type="NCBI Taxonomy" id="450362"/>
    <lineage>
        <taxon>Bacteria</taxon>
        <taxon>Bacillati</taxon>
        <taxon>Bacillota</taxon>
        <taxon>Bacilli</taxon>
        <taxon>Bacillales</taxon>
        <taxon>Paenibacillaceae</taxon>
        <taxon>Paenibacillus</taxon>
    </lineage>
</organism>